<keyword evidence="1" id="KW-1133">Transmembrane helix</keyword>
<dbReference type="EMBL" id="KE525369">
    <property type="protein sequence ID" value="KFB52185.1"/>
    <property type="molecule type" value="Genomic_DNA"/>
</dbReference>
<name>A0A084WPP1_ANOSI</name>
<protein>
    <submittedName>
        <fullName evidence="2">AGAP000998-PA-like protein</fullName>
    </submittedName>
</protein>
<dbReference type="AlphaFoldDB" id="A0A084WPP1"/>
<keyword evidence="1" id="KW-0472">Membrane</keyword>
<feature type="transmembrane region" description="Helical" evidence="1">
    <location>
        <begin position="41"/>
        <end position="65"/>
    </location>
</feature>
<dbReference type="OrthoDB" id="10353185at2759"/>
<evidence type="ECO:0000313" key="2">
    <source>
        <dbReference type="EMBL" id="KFB52185.1"/>
    </source>
</evidence>
<reference evidence="2 4" key="1">
    <citation type="journal article" date="2014" name="BMC Genomics">
        <title>Genome sequence of Anopheles sinensis provides insight into genetics basis of mosquito competence for malaria parasites.</title>
        <authorList>
            <person name="Zhou D."/>
            <person name="Zhang D."/>
            <person name="Ding G."/>
            <person name="Shi L."/>
            <person name="Hou Q."/>
            <person name="Ye Y."/>
            <person name="Xu Y."/>
            <person name="Zhou H."/>
            <person name="Xiong C."/>
            <person name="Li S."/>
            <person name="Yu J."/>
            <person name="Hong S."/>
            <person name="Yu X."/>
            <person name="Zou P."/>
            <person name="Chen C."/>
            <person name="Chang X."/>
            <person name="Wang W."/>
            <person name="Lv Y."/>
            <person name="Sun Y."/>
            <person name="Ma L."/>
            <person name="Shen B."/>
            <person name="Zhu C."/>
        </authorList>
    </citation>
    <scope>NUCLEOTIDE SEQUENCE [LARGE SCALE GENOMIC DNA]</scope>
</reference>
<evidence type="ECO:0000256" key="1">
    <source>
        <dbReference type="SAM" id="Phobius"/>
    </source>
</evidence>
<dbReference type="EMBL" id="ATLV01025114">
    <property type="status" value="NOT_ANNOTATED_CDS"/>
    <property type="molecule type" value="Genomic_DNA"/>
</dbReference>
<keyword evidence="4" id="KW-1185">Reference proteome</keyword>
<organism evidence="2">
    <name type="scientific">Anopheles sinensis</name>
    <name type="common">Mosquito</name>
    <dbReference type="NCBI Taxonomy" id="74873"/>
    <lineage>
        <taxon>Eukaryota</taxon>
        <taxon>Metazoa</taxon>
        <taxon>Ecdysozoa</taxon>
        <taxon>Arthropoda</taxon>
        <taxon>Hexapoda</taxon>
        <taxon>Insecta</taxon>
        <taxon>Pterygota</taxon>
        <taxon>Neoptera</taxon>
        <taxon>Endopterygota</taxon>
        <taxon>Diptera</taxon>
        <taxon>Nematocera</taxon>
        <taxon>Culicoidea</taxon>
        <taxon>Culicidae</taxon>
        <taxon>Anophelinae</taxon>
        <taxon>Anopheles</taxon>
    </lineage>
</organism>
<dbReference type="STRING" id="74873.A0A084WPP1"/>
<keyword evidence="1" id="KW-0812">Transmembrane</keyword>
<sequence>MTNSGFLFLFQPSNCLVVIKRQSYVICPFVGRPYPVPSQGIGAFAIIAICLTVAATAGATGWFLVWRNPERRRWLYSTVLCRRRSMDDYPSTVYSRVNNSEVSSLLLNATVSESDDDMLI</sequence>
<evidence type="ECO:0000313" key="4">
    <source>
        <dbReference type="Proteomes" id="UP000030765"/>
    </source>
</evidence>
<reference evidence="3" key="2">
    <citation type="submission" date="2020-05" db="UniProtKB">
        <authorList>
            <consortium name="EnsemblMetazoa"/>
        </authorList>
    </citation>
    <scope>IDENTIFICATION</scope>
</reference>
<gene>
    <name evidence="2" type="ORF">ZHAS_00020291</name>
</gene>
<dbReference type="VEuPathDB" id="VectorBase:ASIS021655"/>
<dbReference type="EnsemblMetazoa" id="ASIC020291-RA">
    <property type="protein sequence ID" value="ASIC020291-PA"/>
    <property type="gene ID" value="ASIC020291"/>
</dbReference>
<dbReference type="VEuPathDB" id="VectorBase:ASIC020291"/>
<proteinExistence type="predicted"/>
<evidence type="ECO:0000313" key="3">
    <source>
        <dbReference type="EnsemblMetazoa" id="ASIC020291-PA"/>
    </source>
</evidence>
<dbReference type="Proteomes" id="UP000030765">
    <property type="component" value="Unassembled WGS sequence"/>
</dbReference>
<accession>A0A084WPP1</accession>